<dbReference type="Proteomes" id="UP001221757">
    <property type="component" value="Unassembled WGS sequence"/>
</dbReference>
<proteinExistence type="predicted"/>
<evidence type="ECO:0000313" key="2">
    <source>
        <dbReference type="EMBL" id="KAJ7669757.1"/>
    </source>
</evidence>
<feature type="compositionally biased region" description="Low complexity" evidence="1">
    <location>
        <begin position="31"/>
        <end position="42"/>
    </location>
</feature>
<feature type="region of interest" description="Disordered" evidence="1">
    <location>
        <begin position="85"/>
        <end position="115"/>
    </location>
</feature>
<comment type="caution">
    <text evidence="2">The sequence shown here is derived from an EMBL/GenBank/DDBJ whole genome shotgun (WGS) entry which is preliminary data.</text>
</comment>
<organism evidence="2 3">
    <name type="scientific">Mycena rosella</name>
    <name type="common">Pink bonnet</name>
    <name type="synonym">Agaricus rosellus</name>
    <dbReference type="NCBI Taxonomy" id="1033263"/>
    <lineage>
        <taxon>Eukaryota</taxon>
        <taxon>Fungi</taxon>
        <taxon>Dikarya</taxon>
        <taxon>Basidiomycota</taxon>
        <taxon>Agaricomycotina</taxon>
        <taxon>Agaricomycetes</taxon>
        <taxon>Agaricomycetidae</taxon>
        <taxon>Agaricales</taxon>
        <taxon>Marasmiineae</taxon>
        <taxon>Mycenaceae</taxon>
        <taxon>Mycena</taxon>
    </lineage>
</organism>
<protein>
    <submittedName>
        <fullName evidence="2">Uncharacterized protein</fullName>
    </submittedName>
</protein>
<dbReference type="EMBL" id="JARKIE010000184">
    <property type="protein sequence ID" value="KAJ7669757.1"/>
    <property type="molecule type" value="Genomic_DNA"/>
</dbReference>
<name>A0AAD7G5L3_MYCRO</name>
<gene>
    <name evidence="2" type="ORF">B0H17DRAFT_1086375</name>
</gene>
<accession>A0AAD7G5L3</accession>
<evidence type="ECO:0000256" key="1">
    <source>
        <dbReference type="SAM" id="MobiDB-lite"/>
    </source>
</evidence>
<sequence>MRGSHHRQIVRSPGPSQAPVPDIYVSRRQRASPSASHAPSVPGTRELRGLRIEHRRHCWRTCRAAPHQRSHALWLARRIQPGCGFPPRNKAPCTSRTRYRARGLSQPPPPAHQEFGCRVRHSAPRVHRG</sequence>
<feature type="region of interest" description="Disordered" evidence="1">
    <location>
        <begin position="1"/>
        <end position="49"/>
    </location>
</feature>
<dbReference type="AlphaFoldDB" id="A0AAD7G5L3"/>
<evidence type="ECO:0000313" key="3">
    <source>
        <dbReference type="Proteomes" id="UP001221757"/>
    </source>
</evidence>
<reference evidence="2" key="1">
    <citation type="submission" date="2023-03" db="EMBL/GenBank/DDBJ databases">
        <title>Massive genome expansion in bonnet fungi (Mycena s.s.) driven by repeated elements and novel gene families across ecological guilds.</title>
        <authorList>
            <consortium name="Lawrence Berkeley National Laboratory"/>
            <person name="Harder C.B."/>
            <person name="Miyauchi S."/>
            <person name="Viragh M."/>
            <person name="Kuo A."/>
            <person name="Thoen E."/>
            <person name="Andreopoulos B."/>
            <person name="Lu D."/>
            <person name="Skrede I."/>
            <person name="Drula E."/>
            <person name="Henrissat B."/>
            <person name="Morin E."/>
            <person name="Kohler A."/>
            <person name="Barry K."/>
            <person name="LaButti K."/>
            <person name="Morin E."/>
            <person name="Salamov A."/>
            <person name="Lipzen A."/>
            <person name="Mereny Z."/>
            <person name="Hegedus B."/>
            <person name="Baldrian P."/>
            <person name="Stursova M."/>
            <person name="Weitz H."/>
            <person name="Taylor A."/>
            <person name="Grigoriev I.V."/>
            <person name="Nagy L.G."/>
            <person name="Martin F."/>
            <person name="Kauserud H."/>
        </authorList>
    </citation>
    <scope>NUCLEOTIDE SEQUENCE</scope>
    <source>
        <strain evidence="2">CBHHK067</strain>
    </source>
</reference>
<keyword evidence="3" id="KW-1185">Reference proteome</keyword>